<name>A0ABN8LS21_9CNID</name>
<evidence type="ECO:0000313" key="2">
    <source>
        <dbReference type="EMBL" id="CAH3019886.1"/>
    </source>
</evidence>
<feature type="non-terminal residue" evidence="2">
    <location>
        <position position="1"/>
    </location>
</feature>
<comment type="caution">
    <text evidence="2">The sequence shown here is derived from an EMBL/GenBank/DDBJ whole genome shotgun (WGS) entry which is preliminary data.</text>
</comment>
<reference evidence="2 3" key="1">
    <citation type="submission" date="2022-05" db="EMBL/GenBank/DDBJ databases">
        <authorList>
            <consortium name="Genoscope - CEA"/>
            <person name="William W."/>
        </authorList>
    </citation>
    <scope>NUCLEOTIDE SEQUENCE [LARGE SCALE GENOMIC DNA]</scope>
</reference>
<feature type="non-terminal residue" evidence="2">
    <location>
        <position position="75"/>
    </location>
</feature>
<dbReference type="Proteomes" id="UP001159427">
    <property type="component" value="Unassembled WGS sequence"/>
</dbReference>
<proteinExistence type="predicted"/>
<evidence type="ECO:0000313" key="3">
    <source>
        <dbReference type="Proteomes" id="UP001159427"/>
    </source>
</evidence>
<feature type="region of interest" description="Disordered" evidence="1">
    <location>
        <begin position="11"/>
        <end position="47"/>
    </location>
</feature>
<organism evidence="2 3">
    <name type="scientific">Porites evermanni</name>
    <dbReference type="NCBI Taxonomy" id="104178"/>
    <lineage>
        <taxon>Eukaryota</taxon>
        <taxon>Metazoa</taxon>
        <taxon>Cnidaria</taxon>
        <taxon>Anthozoa</taxon>
        <taxon>Hexacorallia</taxon>
        <taxon>Scleractinia</taxon>
        <taxon>Fungiina</taxon>
        <taxon>Poritidae</taxon>
        <taxon>Porites</taxon>
    </lineage>
</organism>
<protein>
    <submittedName>
        <fullName evidence="2">Uncharacterized protein</fullName>
    </submittedName>
</protein>
<gene>
    <name evidence="2" type="ORF">PEVE_00004627</name>
</gene>
<evidence type="ECO:0000256" key="1">
    <source>
        <dbReference type="SAM" id="MobiDB-lite"/>
    </source>
</evidence>
<sequence length="75" mass="8499">GWLKGTWFGVEPNSDKSEYSSRVHSVTESSKKRKREIENGTGISPEDSELDLALEEIIGKWEAADQEFQLDNQSK</sequence>
<keyword evidence="3" id="KW-1185">Reference proteome</keyword>
<accession>A0ABN8LS21</accession>
<dbReference type="EMBL" id="CALNXI010000129">
    <property type="protein sequence ID" value="CAH3019886.1"/>
    <property type="molecule type" value="Genomic_DNA"/>
</dbReference>